<organism evidence="12 13">
    <name type="scientific">Molorchus minor</name>
    <dbReference type="NCBI Taxonomy" id="1323400"/>
    <lineage>
        <taxon>Eukaryota</taxon>
        <taxon>Metazoa</taxon>
        <taxon>Ecdysozoa</taxon>
        <taxon>Arthropoda</taxon>
        <taxon>Hexapoda</taxon>
        <taxon>Insecta</taxon>
        <taxon>Pterygota</taxon>
        <taxon>Neoptera</taxon>
        <taxon>Endopterygota</taxon>
        <taxon>Coleoptera</taxon>
        <taxon>Polyphaga</taxon>
        <taxon>Cucujiformia</taxon>
        <taxon>Chrysomeloidea</taxon>
        <taxon>Cerambycidae</taxon>
        <taxon>Lamiinae</taxon>
        <taxon>Monochamini</taxon>
        <taxon>Molorchus</taxon>
    </lineage>
</organism>
<evidence type="ECO:0000313" key="13">
    <source>
        <dbReference type="Proteomes" id="UP001162164"/>
    </source>
</evidence>
<evidence type="ECO:0000259" key="11">
    <source>
        <dbReference type="Pfam" id="PF04389"/>
    </source>
</evidence>
<evidence type="ECO:0000256" key="3">
    <source>
        <dbReference type="ARBA" id="ARBA00022692"/>
    </source>
</evidence>
<dbReference type="PANTHER" id="PTHR31826">
    <property type="entry name" value="NICALIN"/>
    <property type="match status" value="1"/>
</dbReference>
<evidence type="ECO:0000256" key="9">
    <source>
        <dbReference type="ARBA" id="ARBA00034873"/>
    </source>
</evidence>
<keyword evidence="4" id="KW-0732">Signal</keyword>
<comment type="similarity">
    <text evidence="2">Belongs to the nicastrin family.</text>
</comment>
<dbReference type="Proteomes" id="UP001162164">
    <property type="component" value="Unassembled WGS sequence"/>
</dbReference>
<comment type="caution">
    <text evidence="12">The sequence shown here is derived from an EMBL/GenBank/DDBJ whole genome shotgun (WGS) entry which is preliminary data.</text>
</comment>
<keyword evidence="6 10" id="KW-1133">Transmembrane helix</keyword>
<dbReference type="InterPro" id="IPR016574">
    <property type="entry name" value="Nicalin"/>
</dbReference>
<comment type="subcellular location">
    <subcellularLocation>
        <location evidence="1">Endoplasmic reticulum membrane</location>
        <topology evidence="1">Single-pass membrane protein</topology>
    </subcellularLocation>
</comment>
<keyword evidence="3 10" id="KW-0812">Transmembrane</keyword>
<gene>
    <name evidence="12" type="ORF">NQ317_013265</name>
</gene>
<evidence type="ECO:0000256" key="5">
    <source>
        <dbReference type="ARBA" id="ARBA00022824"/>
    </source>
</evidence>
<dbReference type="InterPro" id="IPR007484">
    <property type="entry name" value="Peptidase_M28"/>
</dbReference>
<dbReference type="EMBL" id="JAPWTJ010000096">
    <property type="protein sequence ID" value="KAJ8983059.1"/>
    <property type="molecule type" value="Genomic_DNA"/>
</dbReference>
<evidence type="ECO:0000313" key="12">
    <source>
        <dbReference type="EMBL" id="KAJ8983059.1"/>
    </source>
</evidence>
<keyword evidence="13" id="KW-1185">Reference proteome</keyword>
<proteinExistence type="inferred from homology"/>
<reference evidence="12" key="1">
    <citation type="journal article" date="2023" name="Insect Mol. Biol.">
        <title>Genome sequencing provides insights into the evolution of gene families encoding plant cell wall-degrading enzymes in longhorned beetles.</title>
        <authorList>
            <person name="Shin N.R."/>
            <person name="Okamura Y."/>
            <person name="Kirsch R."/>
            <person name="Pauchet Y."/>
        </authorList>
    </citation>
    <scope>NUCLEOTIDE SEQUENCE</scope>
    <source>
        <strain evidence="12">MMC_N1</strain>
    </source>
</reference>
<evidence type="ECO:0000256" key="2">
    <source>
        <dbReference type="ARBA" id="ARBA00007717"/>
    </source>
</evidence>
<accession>A0ABQ9JY90</accession>
<dbReference type="SUPFAM" id="SSF53187">
    <property type="entry name" value="Zn-dependent exopeptidases"/>
    <property type="match status" value="1"/>
</dbReference>
<keyword evidence="7 10" id="KW-0472">Membrane</keyword>
<protein>
    <recommendedName>
        <fullName evidence="9">BOS complex subunit NCLN</fullName>
    </recommendedName>
</protein>
<evidence type="ECO:0000256" key="10">
    <source>
        <dbReference type="SAM" id="Phobius"/>
    </source>
</evidence>
<evidence type="ECO:0000256" key="6">
    <source>
        <dbReference type="ARBA" id="ARBA00022989"/>
    </source>
</evidence>
<evidence type="ECO:0000256" key="7">
    <source>
        <dbReference type="ARBA" id="ARBA00023136"/>
    </source>
</evidence>
<feature type="domain" description="Peptidase M28" evidence="11">
    <location>
        <begin position="197"/>
        <end position="251"/>
    </location>
</feature>
<evidence type="ECO:0000256" key="1">
    <source>
        <dbReference type="ARBA" id="ARBA00004389"/>
    </source>
</evidence>
<feature type="transmembrane region" description="Helical" evidence="10">
    <location>
        <begin position="12"/>
        <end position="31"/>
    </location>
</feature>
<dbReference type="Pfam" id="PF04389">
    <property type="entry name" value="Peptidase_M28"/>
    <property type="match status" value="1"/>
</dbReference>
<evidence type="ECO:0000256" key="4">
    <source>
        <dbReference type="ARBA" id="ARBA00022729"/>
    </source>
</evidence>
<keyword evidence="5" id="KW-0256">Endoplasmic reticulum</keyword>
<keyword evidence="8" id="KW-0325">Glycoprotein</keyword>
<evidence type="ECO:0000256" key="8">
    <source>
        <dbReference type="ARBA" id="ARBA00023180"/>
    </source>
</evidence>
<name>A0ABQ9JY90_9CUCU</name>
<dbReference type="Gene3D" id="3.40.630.10">
    <property type="entry name" value="Zn peptidases"/>
    <property type="match status" value="1"/>
</dbReference>
<sequence>MWLEEVDELFKGYLPYYFLLVLPIFIIVSPANPVSASSEFPVYRMQQFDLQGVSRGCRSAGINLEARSLTSWSTSRHCVITKLKDLTVDSYQNIKQKAGGLLVMLPDDFPTLNTEDKELLMILENAMLAQEVSIPVYFTHYTKKLDTIIDDVAHNVGGNDMSKSAAETMLNTIAANGYQISISSSTPTVKTDARIANIHGHLAGYSTTGSIPVIGVVAHYDSFGIAPELSYGADSNGSGVVILLELVRIFSGLYADVKTRVVEESSIIKEQKKWLEDQLDNQESSFIQQPSYIMCLDTLAANDSLYMHVSKPPKEGSPAYQFYHELKTVSQDYNVVVDSVHKKINLAHDLLGLGT</sequence>